<evidence type="ECO:0000313" key="7">
    <source>
        <dbReference type="Proteomes" id="UP000306585"/>
    </source>
</evidence>
<dbReference type="EMBL" id="VBRY01000002">
    <property type="protein sequence ID" value="TLS68628.1"/>
    <property type="molecule type" value="Genomic_DNA"/>
</dbReference>
<dbReference type="Proteomes" id="UP000306585">
    <property type="component" value="Unassembled WGS sequence"/>
</dbReference>
<reference evidence="6 7" key="1">
    <citation type="journal article" date="2019" name="Appl. Environ. Microbiol.">
        <title>Environmental Evidence and Genomic Insight of Iron-oxidizing Bacteria Preference Towards More Corrosion Resistant Stainless Steel at Higher Salinities.</title>
        <authorList>
            <person name="Garrison C.E."/>
            <person name="Price K.A."/>
            <person name="Field E.K."/>
        </authorList>
    </citation>
    <scope>NUCLEOTIDE SEQUENCE [LARGE SCALE GENOMIC DNA]</scope>
    <source>
        <strain evidence="6 7">P3</strain>
    </source>
</reference>
<feature type="transmembrane region" description="Helical" evidence="5">
    <location>
        <begin position="65"/>
        <end position="89"/>
    </location>
</feature>
<dbReference type="GO" id="GO:0016020">
    <property type="term" value="C:membrane"/>
    <property type="evidence" value="ECO:0007669"/>
    <property type="project" value="UniProtKB-SubCell"/>
</dbReference>
<dbReference type="Gene3D" id="1.20.1530.20">
    <property type="match status" value="1"/>
</dbReference>
<feature type="transmembrane region" description="Helical" evidence="5">
    <location>
        <begin position="95"/>
        <end position="115"/>
    </location>
</feature>
<organism evidence="6 7">
    <name type="scientific">Mariprofundus erugo</name>
    <dbReference type="NCBI Taxonomy" id="2528639"/>
    <lineage>
        <taxon>Bacteria</taxon>
        <taxon>Pseudomonadati</taxon>
        <taxon>Pseudomonadota</taxon>
        <taxon>Candidatius Mariprofundia</taxon>
        <taxon>Mariprofundales</taxon>
        <taxon>Mariprofundaceae</taxon>
        <taxon>Mariprofundus</taxon>
    </lineage>
</organism>
<dbReference type="InterPro" id="IPR004710">
    <property type="entry name" value="Bilac:Na_transpt"/>
</dbReference>
<keyword evidence="2 5" id="KW-0812">Transmembrane</keyword>
<comment type="subcellular location">
    <subcellularLocation>
        <location evidence="1">Membrane</location>
        <topology evidence="1">Multi-pass membrane protein</topology>
    </subcellularLocation>
</comment>
<dbReference type="AlphaFoldDB" id="A0A5R9GSQ0"/>
<keyword evidence="4 5" id="KW-0472">Membrane</keyword>
<evidence type="ECO:0000256" key="3">
    <source>
        <dbReference type="ARBA" id="ARBA00022989"/>
    </source>
</evidence>
<comment type="caution">
    <text evidence="6">The sequence shown here is derived from an EMBL/GenBank/DDBJ whole genome shotgun (WGS) entry which is preliminary data.</text>
</comment>
<dbReference type="PANTHER" id="PTHR10361">
    <property type="entry name" value="SODIUM-BILE ACID COTRANSPORTER"/>
    <property type="match status" value="1"/>
</dbReference>
<name>A0A5R9GSQ0_9PROT</name>
<feature type="transmembrane region" description="Helical" evidence="5">
    <location>
        <begin position="12"/>
        <end position="29"/>
    </location>
</feature>
<evidence type="ECO:0000313" key="6">
    <source>
        <dbReference type="EMBL" id="TLS68628.1"/>
    </source>
</evidence>
<gene>
    <name evidence="6" type="ORF">FEF65_02680</name>
</gene>
<protein>
    <submittedName>
        <fullName evidence="6">Bile acid:sodium symporter family protein</fullName>
    </submittedName>
</protein>
<accession>A0A5R9GSQ0</accession>
<feature type="transmembrane region" description="Helical" evidence="5">
    <location>
        <begin position="160"/>
        <end position="179"/>
    </location>
</feature>
<dbReference type="RefSeq" id="WP_138238247.1">
    <property type="nucleotide sequence ID" value="NZ_VBRY01000002.1"/>
</dbReference>
<feature type="transmembrane region" description="Helical" evidence="5">
    <location>
        <begin position="122"/>
        <end position="140"/>
    </location>
</feature>
<dbReference type="PANTHER" id="PTHR10361:SF28">
    <property type="entry name" value="P3 PROTEIN-RELATED"/>
    <property type="match status" value="1"/>
</dbReference>
<keyword evidence="3 5" id="KW-1133">Transmembrane helix</keyword>
<feature type="transmembrane region" description="Helical" evidence="5">
    <location>
        <begin position="191"/>
        <end position="209"/>
    </location>
</feature>
<proteinExistence type="predicted"/>
<dbReference type="Pfam" id="PF01758">
    <property type="entry name" value="SBF"/>
    <property type="match status" value="1"/>
</dbReference>
<sequence length="306" mass="32768">MAWQFLSRNMAMLTLAFAVAAYIYPALFLPFKAVFLWLFAATMFALGVVLKPEEARSALAHPSRIALGVLCQYSIMPLLGFAAATVLLWQGASPALALGFIIVGCAPGAMASNVITYLAGGAVAFSIAMTMVATLLSPLLTPSLVELLGGAMMQIPFWPMMQTIVLSVVLPLMLGMQLRKRLGNQLQQAEVIAPGIAAIAIIIICAYAVAANHDRIAQTPWLVVLLVILLNGLGYLLGWFSGRLFGFDQPHKITLAIEIGMQNAGLGVALALKHFEPETALPGALFAVWCIITAAGMTRWQERKVS</sequence>
<dbReference type="InterPro" id="IPR038770">
    <property type="entry name" value="Na+/solute_symporter_sf"/>
</dbReference>
<feature type="transmembrane region" description="Helical" evidence="5">
    <location>
        <begin position="35"/>
        <end position="53"/>
    </location>
</feature>
<evidence type="ECO:0000256" key="2">
    <source>
        <dbReference type="ARBA" id="ARBA00022692"/>
    </source>
</evidence>
<feature type="transmembrane region" description="Helical" evidence="5">
    <location>
        <begin position="221"/>
        <end position="241"/>
    </location>
</feature>
<dbReference type="InterPro" id="IPR002657">
    <property type="entry name" value="BilAc:Na_symport/Acr3"/>
</dbReference>
<evidence type="ECO:0000256" key="5">
    <source>
        <dbReference type="SAM" id="Phobius"/>
    </source>
</evidence>
<evidence type="ECO:0000256" key="4">
    <source>
        <dbReference type="ARBA" id="ARBA00023136"/>
    </source>
</evidence>
<evidence type="ECO:0000256" key="1">
    <source>
        <dbReference type="ARBA" id="ARBA00004141"/>
    </source>
</evidence>
<keyword evidence="7" id="KW-1185">Reference proteome</keyword>